<sequence>MAFLKKLSSLRKRRSVQPGRAEQVADEPPSTPSSNLPDVNETPEPPKPSTKPASGTAPPASILENQSAQQQHQPSPNKSTPESSVLVQAQANKSAALQYQRLAFTQVGSTPPQLDAALSNINASIQLNPDDGMSWKLKGIVLQAAENYEQAYMAYTEALVRLEGPEKQTVQQTLSLLAMLKQAQQTEAAKRAQYIPPNPISQTPLSTQTSTQASTQISPIALARSTQMGLITPQPTTVERTQASQGLPAPKPILLEPPSSSSVTHPLLEEIRALKHPRSRDLLMTLTRKCRGALYLVEFNGLGSVDQVALFFLGYNYTASQRLDMPCSPPTLHPSWEKNYWRVQLSSDKRRFNYNFESLSLPGNEVFDFDCETIANYDGCHLGTASVRGYSELYRLQQGSLPKGHASLEVFSAAQAWMKQLSINALSENISMCSRTGSLDRIGATGLDEAIISYATSGDGAACATIQLSPPSFLSDVRGFSAFSSTIAKITTKDAIGLQKFLQHILMGELASVLVRNLAKNPRFPNKVQISPALCALIALARLWREHLTVRPVVGTNNWNLVPNHAQIHAEGLVRFAEALGWPYLNEACGSINETLKNFTSNTFGSGIHPYHLDWLLGLVLPGRYFRHQILTSLVLICAETREIGICPSFDSGLVIFDKSYWPKLTVLGRILSSLDHSKVTCGWVRPLPAPKVHGLSFAWARIEAKPVPLLPPLSLEGLTQLQACGFEQEYDSSDPKAFPIDLANLSKWNPPRIFPPRPSSFKIQGRVELQAIRLNEVASPANTAGKTYRARLEFSSHGDEVSFSVRFNPLFVHVPNCEGTTHPIHDRLTHKLFDRLVYARQLNNGAIIPTGPELIIIINAMEPGEEAMARAWCAEVGKNAIVRKGGQGCFTCAVNLAVSRTGLNFHTLIWCS</sequence>
<evidence type="ECO:0000313" key="2">
    <source>
        <dbReference type="EMBL" id="KAF9756269.1"/>
    </source>
</evidence>
<dbReference type="InterPro" id="IPR011990">
    <property type="entry name" value="TPR-like_helical_dom_sf"/>
</dbReference>
<dbReference type="EMBL" id="JADCTT010000002">
    <property type="protein sequence ID" value="KAF9756269.1"/>
    <property type="molecule type" value="Genomic_DNA"/>
</dbReference>
<dbReference type="Proteomes" id="UP000616885">
    <property type="component" value="Unassembled WGS sequence"/>
</dbReference>
<gene>
    <name evidence="2" type="ORF">IM811_007213</name>
</gene>
<name>A0A8H7TTG0_BIOOC</name>
<feature type="compositionally biased region" description="Polar residues" evidence="1">
    <location>
        <begin position="63"/>
        <end position="85"/>
    </location>
</feature>
<accession>A0A8H7TTG0</accession>
<comment type="caution">
    <text evidence="2">The sequence shown here is derived from an EMBL/GenBank/DDBJ whole genome shotgun (WGS) entry which is preliminary data.</text>
</comment>
<evidence type="ECO:0000313" key="3">
    <source>
        <dbReference type="Proteomes" id="UP000616885"/>
    </source>
</evidence>
<reference evidence="2" key="1">
    <citation type="submission" date="2020-10" db="EMBL/GenBank/DDBJ databases">
        <title>High-Quality Genome Resource of Clonostachys rosea strain S41 by Oxford Nanopore Long-Read Sequencing.</title>
        <authorList>
            <person name="Wang H."/>
        </authorList>
    </citation>
    <scope>NUCLEOTIDE SEQUENCE</scope>
    <source>
        <strain evidence="2">S41</strain>
    </source>
</reference>
<dbReference type="SUPFAM" id="SSF48452">
    <property type="entry name" value="TPR-like"/>
    <property type="match status" value="1"/>
</dbReference>
<feature type="region of interest" description="Disordered" evidence="1">
    <location>
        <begin position="1"/>
        <end position="85"/>
    </location>
</feature>
<organism evidence="2 3">
    <name type="scientific">Bionectria ochroleuca</name>
    <name type="common">Gliocladium roseum</name>
    <dbReference type="NCBI Taxonomy" id="29856"/>
    <lineage>
        <taxon>Eukaryota</taxon>
        <taxon>Fungi</taxon>
        <taxon>Dikarya</taxon>
        <taxon>Ascomycota</taxon>
        <taxon>Pezizomycotina</taxon>
        <taxon>Sordariomycetes</taxon>
        <taxon>Hypocreomycetidae</taxon>
        <taxon>Hypocreales</taxon>
        <taxon>Bionectriaceae</taxon>
        <taxon>Clonostachys</taxon>
    </lineage>
</organism>
<dbReference type="AlphaFoldDB" id="A0A8H7TTG0"/>
<dbReference type="PANTHER" id="PTHR42345:SF2">
    <property type="entry name" value="HELICASE-LIKE PROTEIN"/>
    <property type="match status" value="1"/>
</dbReference>
<proteinExistence type="predicted"/>
<evidence type="ECO:0000256" key="1">
    <source>
        <dbReference type="SAM" id="MobiDB-lite"/>
    </source>
</evidence>
<dbReference type="Gene3D" id="1.25.40.10">
    <property type="entry name" value="Tetratricopeptide repeat domain"/>
    <property type="match status" value="1"/>
</dbReference>
<protein>
    <submittedName>
        <fullName evidence="2">Uncharacterized protein</fullName>
    </submittedName>
</protein>
<dbReference type="PANTHER" id="PTHR42345">
    <property type="entry name" value="TPR_REGION DOMAIN-CONTAINING PROTEIN"/>
    <property type="match status" value="1"/>
</dbReference>